<dbReference type="Proteomes" id="UP000784294">
    <property type="component" value="Unassembled WGS sequence"/>
</dbReference>
<protein>
    <submittedName>
        <fullName evidence="1">Uncharacterized protein</fullName>
    </submittedName>
</protein>
<name>A0A448X307_9PLAT</name>
<gene>
    <name evidence="1" type="ORF">PXEA_LOCUS20010</name>
</gene>
<reference evidence="1" key="1">
    <citation type="submission" date="2018-11" db="EMBL/GenBank/DDBJ databases">
        <authorList>
            <consortium name="Pathogen Informatics"/>
        </authorList>
    </citation>
    <scope>NUCLEOTIDE SEQUENCE</scope>
</reference>
<dbReference type="EMBL" id="CAAALY010081206">
    <property type="protein sequence ID" value="VEL26570.1"/>
    <property type="molecule type" value="Genomic_DNA"/>
</dbReference>
<accession>A0A448X307</accession>
<sequence>MLYRLSYPGILMAGYPPLLMAFPLGHRKHAVEGGNYEGSPEFTTVSVIWEERQYRKRSRAWIDGRESSSLLFDCKEFNWSESPDSCLAAKKFRVRSGIRTHASRGDCDLNAAP</sequence>
<dbReference type="AlphaFoldDB" id="A0A448X307"/>
<keyword evidence="2" id="KW-1185">Reference proteome</keyword>
<comment type="caution">
    <text evidence="1">The sequence shown here is derived from an EMBL/GenBank/DDBJ whole genome shotgun (WGS) entry which is preliminary data.</text>
</comment>
<evidence type="ECO:0000313" key="2">
    <source>
        <dbReference type="Proteomes" id="UP000784294"/>
    </source>
</evidence>
<organism evidence="1 2">
    <name type="scientific">Protopolystoma xenopodis</name>
    <dbReference type="NCBI Taxonomy" id="117903"/>
    <lineage>
        <taxon>Eukaryota</taxon>
        <taxon>Metazoa</taxon>
        <taxon>Spiralia</taxon>
        <taxon>Lophotrochozoa</taxon>
        <taxon>Platyhelminthes</taxon>
        <taxon>Monogenea</taxon>
        <taxon>Polyopisthocotylea</taxon>
        <taxon>Polystomatidea</taxon>
        <taxon>Polystomatidae</taxon>
        <taxon>Protopolystoma</taxon>
    </lineage>
</organism>
<proteinExistence type="predicted"/>
<evidence type="ECO:0000313" key="1">
    <source>
        <dbReference type="EMBL" id="VEL26570.1"/>
    </source>
</evidence>